<dbReference type="PANTHER" id="PTHR21180">
    <property type="entry name" value="ENDONUCLEASE/EXONUCLEASE/PHOSPHATASE FAMILY DOMAIN-CONTAINING PROTEIN 1"/>
    <property type="match status" value="1"/>
</dbReference>
<dbReference type="InterPro" id="IPR051675">
    <property type="entry name" value="Endo/Exo/Phosphatase_dom_1"/>
</dbReference>
<comment type="caution">
    <text evidence="2">The sequence shown here is derived from an EMBL/GenBank/DDBJ whole genome shotgun (WGS) entry which is preliminary data.</text>
</comment>
<keyword evidence="1" id="KW-0472">Membrane</keyword>
<accession>A0ABP9FL09</accession>
<protein>
    <recommendedName>
        <fullName evidence="4">Competence ComEA-like helix-hairpin-helix protein</fullName>
    </recommendedName>
</protein>
<dbReference type="PANTHER" id="PTHR21180:SF32">
    <property type="entry name" value="ENDONUCLEASE_EXONUCLEASE_PHOSPHATASE FAMILY DOMAIN-CONTAINING PROTEIN 1"/>
    <property type="match status" value="1"/>
</dbReference>
<keyword evidence="1" id="KW-0812">Transmembrane</keyword>
<gene>
    <name evidence="2" type="ORF">GCM10023313_02300</name>
</gene>
<evidence type="ECO:0000256" key="1">
    <source>
        <dbReference type="SAM" id="Phobius"/>
    </source>
</evidence>
<evidence type="ECO:0000313" key="2">
    <source>
        <dbReference type="EMBL" id="GAA4903334.1"/>
    </source>
</evidence>
<dbReference type="SUPFAM" id="SSF47781">
    <property type="entry name" value="RuvA domain 2-like"/>
    <property type="match status" value="3"/>
</dbReference>
<dbReference type="Gene3D" id="1.10.150.280">
    <property type="entry name" value="AF1531-like domain"/>
    <property type="match status" value="2"/>
</dbReference>
<organism evidence="2 3">
    <name type="scientific">Mucilaginibacter defluvii</name>
    <dbReference type="NCBI Taxonomy" id="1196019"/>
    <lineage>
        <taxon>Bacteria</taxon>
        <taxon>Pseudomonadati</taxon>
        <taxon>Bacteroidota</taxon>
        <taxon>Sphingobacteriia</taxon>
        <taxon>Sphingobacteriales</taxon>
        <taxon>Sphingobacteriaceae</taxon>
        <taxon>Mucilaginibacter</taxon>
    </lineage>
</organism>
<keyword evidence="1" id="KW-1133">Transmembrane helix</keyword>
<keyword evidence="3" id="KW-1185">Reference proteome</keyword>
<name>A0ABP9FL09_9SPHI</name>
<feature type="transmembrane region" description="Helical" evidence="1">
    <location>
        <begin position="15"/>
        <end position="35"/>
    </location>
</feature>
<evidence type="ECO:0000313" key="3">
    <source>
        <dbReference type="Proteomes" id="UP001501436"/>
    </source>
</evidence>
<dbReference type="Proteomes" id="UP001501436">
    <property type="component" value="Unassembled WGS sequence"/>
</dbReference>
<dbReference type="EMBL" id="BAABJI010000001">
    <property type="protein sequence ID" value="GAA4903334.1"/>
    <property type="molecule type" value="Genomic_DNA"/>
</dbReference>
<dbReference type="RefSeq" id="WP_345329004.1">
    <property type="nucleotide sequence ID" value="NZ_BAABJI010000001.1"/>
</dbReference>
<evidence type="ECO:0008006" key="4">
    <source>
        <dbReference type="Google" id="ProtNLM"/>
    </source>
</evidence>
<proteinExistence type="predicted"/>
<dbReference type="Pfam" id="PF12836">
    <property type="entry name" value="HHH_3"/>
    <property type="match status" value="2"/>
</dbReference>
<sequence>MSYLNKQLAITKKTWNGLVVLFCIIILVLIAKLYVSDITADVIDDKALIALVSKLTSAPVETKYAVSGIKKFNPDTLSSSGWQGLGLTERQVAVIIHYKQKGGRFFTKADVAKLYSISSDKYKQLEPFIDLPEGKSGYAHKVKLTVPLELNSADTAMLKTVYGIGPAFAKRIVKYRELLGGFHSKQQLLEVYGVDADKYREIVSQVKVNPASIKKIDINTAEANELNRLPYLSYKQANAIVQYRLQHGEYLSANDLADIAILDAATINKIKPYLVFK</sequence>
<dbReference type="InterPro" id="IPR010994">
    <property type="entry name" value="RuvA_2-like"/>
</dbReference>
<reference evidence="3" key="1">
    <citation type="journal article" date="2019" name="Int. J. Syst. Evol. Microbiol.">
        <title>The Global Catalogue of Microorganisms (GCM) 10K type strain sequencing project: providing services to taxonomists for standard genome sequencing and annotation.</title>
        <authorList>
            <consortium name="The Broad Institute Genomics Platform"/>
            <consortium name="The Broad Institute Genome Sequencing Center for Infectious Disease"/>
            <person name="Wu L."/>
            <person name="Ma J."/>
        </authorList>
    </citation>
    <scope>NUCLEOTIDE SEQUENCE [LARGE SCALE GENOMIC DNA]</scope>
    <source>
        <strain evidence="3">JCM 18283</strain>
    </source>
</reference>